<dbReference type="EMBL" id="JFZT01000015">
    <property type="protein sequence ID" value="EZQ11420.1"/>
    <property type="molecule type" value="Genomic_DNA"/>
</dbReference>
<dbReference type="OrthoDB" id="57542at2157"/>
<evidence type="ECO:0000313" key="2">
    <source>
        <dbReference type="Proteomes" id="UP000024332"/>
    </source>
</evidence>
<accession>A0A031LUH2</accession>
<keyword evidence="2" id="KW-1185">Reference proteome</keyword>
<protein>
    <submittedName>
        <fullName evidence="1">Uncharacterized protein</fullName>
    </submittedName>
</protein>
<organism evidence="1 2">
    <name type="scientific">Candidatus Acidianus copahuensis</name>
    <dbReference type="NCBI Taxonomy" id="1160895"/>
    <lineage>
        <taxon>Archaea</taxon>
        <taxon>Thermoproteota</taxon>
        <taxon>Thermoprotei</taxon>
        <taxon>Sulfolobales</taxon>
        <taxon>Sulfolobaceae</taxon>
        <taxon>Acidianus</taxon>
    </lineage>
</organism>
<dbReference type="AlphaFoldDB" id="A0A031LUH2"/>
<proteinExistence type="predicted"/>
<name>A0A031LUH2_9CREN</name>
<reference evidence="1 2" key="1">
    <citation type="submission" date="2014-03" db="EMBL/GenBank/DDBJ databases">
        <title>Draft genome sequence of the novel thermoacidophilic archaea Acidianus copahuensis ALE1 strain, isolated from Copahue volcanic area in Neuquen Argentina.</title>
        <authorList>
            <person name="Urbieta M.S."/>
            <person name="Rascovan N."/>
            <person name="Castro C."/>
            <person name="Revale S."/>
            <person name="Giaveno M.A."/>
            <person name="Vazquez M.P."/>
            <person name="Donati E.R."/>
        </authorList>
    </citation>
    <scope>NUCLEOTIDE SEQUENCE [LARGE SCALE GENOMIC DNA]</scope>
    <source>
        <strain evidence="1 2">ALE1</strain>
    </source>
</reference>
<gene>
    <name evidence="1" type="ORF">CM19_01125</name>
</gene>
<evidence type="ECO:0000313" key="1">
    <source>
        <dbReference type="EMBL" id="EZQ11420.1"/>
    </source>
</evidence>
<comment type="caution">
    <text evidence="1">The sequence shown here is derived from an EMBL/GenBank/DDBJ whole genome shotgun (WGS) entry which is preliminary data.</text>
</comment>
<dbReference type="RefSeq" id="WP_052349391.1">
    <property type="nucleotide sequence ID" value="NZ_JFZT01000015.1"/>
</dbReference>
<dbReference type="Proteomes" id="UP000024332">
    <property type="component" value="Unassembled WGS sequence"/>
</dbReference>
<sequence>MIFQASFLKEIKNNFLDETFINGVEDDDLYFRIFSLYKPKIGWINFQIKGMIRGSLEKDEVINFKRDMVNRIYFNYKWRYYLNKLRPQDLSSKLISNS</sequence>